<proteinExistence type="predicted"/>
<dbReference type="EMBL" id="CATQJL010000305">
    <property type="protein sequence ID" value="CAJ0604264.1"/>
    <property type="molecule type" value="Genomic_DNA"/>
</dbReference>
<gene>
    <name evidence="3" type="ORF">CYNAS_LOCUS16247</name>
    <name evidence="4" type="ORF">CYNAS_LOCUS21538</name>
</gene>
<dbReference type="Gene3D" id="2.40.70.10">
    <property type="entry name" value="Acid Proteases"/>
    <property type="match status" value="1"/>
</dbReference>
<evidence type="ECO:0000256" key="1">
    <source>
        <dbReference type="SAM" id="MobiDB-lite"/>
    </source>
</evidence>
<evidence type="ECO:0000256" key="2">
    <source>
        <dbReference type="SAM" id="Phobius"/>
    </source>
</evidence>
<name>A0AA36M9B3_CYLNA</name>
<dbReference type="SUPFAM" id="SSF51283">
    <property type="entry name" value="dUTPase-like"/>
    <property type="match status" value="1"/>
</dbReference>
<feature type="compositionally biased region" description="Polar residues" evidence="1">
    <location>
        <begin position="457"/>
        <end position="473"/>
    </location>
</feature>
<dbReference type="Pfam" id="PF13975">
    <property type="entry name" value="gag-asp_proteas"/>
    <property type="match status" value="1"/>
</dbReference>
<dbReference type="CDD" id="cd00303">
    <property type="entry name" value="retropepsin_like"/>
    <property type="match status" value="1"/>
</dbReference>
<feature type="region of interest" description="Disordered" evidence="1">
    <location>
        <begin position="442"/>
        <end position="489"/>
    </location>
</feature>
<dbReference type="InterPro" id="IPR021109">
    <property type="entry name" value="Peptidase_aspartic_dom_sf"/>
</dbReference>
<dbReference type="AlphaFoldDB" id="A0AA36M9B3"/>
<keyword evidence="2" id="KW-0472">Membrane</keyword>
<organism evidence="3 5">
    <name type="scientific">Cylicocyclus nassatus</name>
    <name type="common">Nematode worm</name>
    <dbReference type="NCBI Taxonomy" id="53992"/>
    <lineage>
        <taxon>Eukaryota</taxon>
        <taxon>Metazoa</taxon>
        <taxon>Ecdysozoa</taxon>
        <taxon>Nematoda</taxon>
        <taxon>Chromadorea</taxon>
        <taxon>Rhabditida</taxon>
        <taxon>Rhabditina</taxon>
        <taxon>Rhabditomorpha</taxon>
        <taxon>Strongyloidea</taxon>
        <taxon>Strongylidae</taxon>
        <taxon>Cylicocyclus</taxon>
    </lineage>
</organism>
<reference evidence="3" key="1">
    <citation type="submission" date="2023-07" db="EMBL/GenBank/DDBJ databases">
        <authorList>
            <consortium name="CYATHOMIX"/>
        </authorList>
    </citation>
    <scope>NUCLEOTIDE SEQUENCE</scope>
    <source>
        <strain evidence="3">N/A</strain>
    </source>
</reference>
<evidence type="ECO:0000313" key="3">
    <source>
        <dbReference type="EMBL" id="CAJ0604264.1"/>
    </source>
</evidence>
<evidence type="ECO:0000313" key="4">
    <source>
        <dbReference type="EMBL" id="CAJ0609555.1"/>
    </source>
</evidence>
<keyword evidence="2" id="KW-0812">Transmembrane</keyword>
<keyword evidence="5" id="KW-1185">Reference proteome</keyword>
<evidence type="ECO:0000313" key="5">
    <source>
        <dbReference type="Proteomes" id="UP001176961"/>
    </source>
</evidence>
<dbReference type="EMBL" id="CATQJL010000326">
    <property type="protein sequence ID" value="CAJ0609555.1"/>
    <property type="molecule type" value="Genomic_DNA"/>
</dbReference>
<feature type="transmembrane region" description="Helical" evidence="2">
    <location>
        <begin position="51"/>
        <end position="72"/>
    </location>
</feature>
<dbReference type="InterPro" id="IPR036157">
    <property type="entry name" value="dUTPase-like_sf"/>
</dbReference>
<dbReference type="SUPFAM" id="SSF50630">
    <property type="entry name" value="Acid proteases"/>
    <property type="match status" value="1"/>
</dbReference>
<dbReference type="Proteomes" id="UP001176961">
    <property type="component" value="Unassembled WGS sequence"/>
</dbReference>
<sequence length="489" mass="54150">MSKEHPSVESSDFVNFEQDTVKTISYIESQASDILQMEKGKIIRSLGLHTLVRTIVIATIILVILVTLIILYCHFNIARATVKATFTIVTIPFSFLSSCCQKKPKPSAPESSTPRIILRAFRRNPLIKDTVSTATVESGNLYPSLEEVRVISQAPKVPPKTVAKPLNLEIPKFKPRVSSVQLDSMSTIFIPVTLNHLSTVALFDTGSAITLLSERMATLSNLIITETTLPEGITANGSPIHFIGQVSTKLTVADKVVSIISFVVSDENCSTDFLLGNDSINKLGNKVSIDYSEKTVSFDNTTVQIIIPDKPDLTSYKTPVFLAENVTLPPMSDNVVIGTLHRTFPSKWEFLVCDDLSLTLPFGIAIGKTLSCTDNNSQVLLRIFNTNPSFISLHNNKTIAKANYVGKDMTWPPIFSVDSIQQSENTLTPLQLEEYVPPEVDISQTMPSFPSEKEQNVEQSQSVERTSRSQLRNQPFRVDPNLDLEEEDE</sequence>
<evidence type="ECO:0008006" key="6">
    <source>
        <dbReference type="Google" id="ProtNLM"/>
    </source>
</evidence>
<keyword evidence="2" id="KW-1133">Transmembrane helix</keyword>
<comment type="caution">
    <text evidence="3">The sequence shown here is derived from an EMBL/GenBank/DDBJ whole genome shotgun (WGS) entry which is preliminary data.</text>
</comment>
<protein>
    <recommendedName>
        <fullName evidence="6">Peptidase A2 domain-containing protein</fullName>
    </recommendedName>
</protein>
<accession>A0AA36M9B3</accession>